<keyword evidence="1" id="KW-0812">Transmembrane</keyword>
<feature type="transmembrane region" description="Helical" evidence="1">
    <location>
        <begin position="20"/>
        <end position="43"/>
    </location>
</feature>
<proteinExistence type="predicted"/>
<organism evidence="2 3">
    <name type="scientific">Sphingomonas hylomeconis</name>
    <dbReference type="NCBI Taxonomy" id="1395958"/>
    <lineage>
        <taxon>Bacteria</taxon>
        <taxon>Pseudomonadati</taxon>
        <taxon>Pseudomonadota</taxon>
        <taxon>Alphaproteobacteria</taxon>
        <taxon>Sphingomonadales</taxon>
        <taxon>Sphingomonadaceae</taxon>
        <taxon>Sphingomonas</taxon>
    </lineage>
</organism>
<comment type="caution">
    <text evidence="2">The sequence shown here is derived from an EMBL/GenBank/DDBJ whole genome shotgun (WGS) entry which is preliminary data.</text>
</comment>
<name>A0ABV7SRF5_9SPHN</name>
<keyword evidence="1" id="KW-0472">Membrane</keyword>
<dbReference type="Proteomes" id="UP001595713">
    <property type="component" value="Unassembled WGS sequence"/>
</dbReference>
<reference evidence="3" key="1">
    <citation type="journal article" date="2019" name="Int. J. Syst. Evol. Microbiol.">
        <title>The Global Catalogue of Microorganisms (GCM) 10K type strain sequencing project: providing services to taxonomists for standard genome sequencing and annotation.</title>
        <authorList>
            <consortium name="The Broad Institute Genomics Platform"/>
            <consortium name="The Broad Institute Genome Sequencing Center for Infectious Disease"/>
            <person name="Wu L."/>
            <person name="Ma J."/>
        </authorList>
    </citation>
    <scope>NUCLEOTIDE SEQUENCE [LARGE SCALE GENOMIC DNA]</scope>
    <source>
        <strain evidence="3">KCTC 42739</strain>
    </source>
</reference>
<evidence type="ECO:0000313" key="3">
    <source>
        <dbReference type="Proteomes" id="UP001595713"/>
    </source>
</evidence>
<keyword evidence="1" id="KW-1133">Transmembrane helix</keyword>
<keyword evidence="3" id="KW-1185">Reference proteome</keyword>
<gene>
    <name evidence="2" type="ORF">ACFONA_05170</name>
</gene>
<dbReference type="RefSeq" id="WP_261293550.1">
    <property type="nucleotide sequence ID" value="NZ_JANQBK010000003.1"/>
</dbReference>
<accession>A0ABV7SRF5</accession>
<protein>
    <submittedName>
        <fullName evidence="2">Uncharacterized protein</fullName>
    </submittedName>
</protein>
<dbReference type="EMBL" id="JBHRXP010000002">
    <property type="protein sequence ID" value="MFC3579549.1"/>
    <property type="molecule type" value="Genomic_DNA"/>
</dbReference>
<feature type="transmembrane region" description="Helical" evidence="1">
    <location>
        <begin position="225"/>
        <end position="248"/>
    </location>
</feature>
<evidence type="ECO:0000256" key="1">
    <source>
        <dbReference type="SAM" id="Phobius"/>
    </source>
</evidence>
<sequence>MADLKEDGSTLGGLIRNKWFQAASALGVILGIIGFVIGLPPVADMAFGKRVSLTLEVVNQIPVFTVRQPVPGLSVQLNSQDLTQTRRDLVAVRLRLRNNGEVSINARNTTPRDPLGFYVRGGQIVRLYELGATSEHLRKLAIPKKIGNSFILPPGIIFDPGDFVQFNLLIVRPVNKGLSFSTVGKVEGLKSIDVGRSDIAKQESNAASVAWTGGFVPQMLRTITYPFIAVAIIAAVIFIWVSVTDLIIRRKRNRREIFATKVAARWDHSDPKLRKLIPAMYAALGLHRLADLADKEAEMRRMEAREARLQVYTQKSEPLSDFEAGDAIEKTFGDEDVSIHTAKVLLEKLSLRDDMSGKYDDEFLSAVEKYRDILLDSYSRNQLQKADPKFEDHEYGIYFA</sequence>
<evidence type="ECO:0000313" key="2">
    <source>
        <dbReference type="EMBL" id="MFC3579549.1"/>
    </source>
</evidence>